<feature type="compositionally biased region" description="Low complexity" evidence="5">
    <location>
        <begin position="273"/>
        <end position="290"/>
    </location>
</feature>
<evidence type="ECO:0000256" key="2">
    <source>
        <dbReference type="ARBA" id="ARBA00008098"/>
    </source>
</evidence>
<keyword evidence="4" id="KW-0964">Secreted</keyword>
<reference evidence="8" key="1">
    <citation type="submission" date="2022-01" db="EMBL/GenBank/DDBJ databases">
        <authorList>
            <person name="King R."/>
        </authorList>
    </citation>
    <scope>NUCLEOTIDE SEQUENCE</scope>
</reference>
<comment type="similarity">
    <text evidence="2">Belongs to the PBP/GOBP family.</text>
</comment>
<dbReference type="InterPro" id="IPR052295">
    <property type="entry name" value="Odorant-binding_protein"/>
</dbReference>
<keyword evidence="9" id="KW-1185">Reference proteome</keyword>
<evidence type="ECO:0000256" key="3">
    <source>
        <dbReference type="ARBA" id="ARBA00022448"/>
    </source>
</evidence>
<keyword evidence="3" id="KW-0813">Transport</keyword>
<evidence type="ECO:0000256" key="4">
    <source>
        <dbReference type="ARBA" id="ARBA00022525"/>
    </source>
</evidence>
<evidence type="ECO:0000259" key="7">
    <source>
        <dbReference type="Pfam" id="PF22651"/>
    </source>
</evidence>
<feature type="compositionally biased region" description="Basic and acidic residues" evidence="5">
    <location>
        <begin position="234"/>
        <end position="270"/>
    </location>
</feature>
<gene>
    <name evidence="8" type="ORF">CHIRRI_LOCUS9414</name>
</gene>
<evidence type="ECO:0000313" key="8">
    <source>
        <dbReference type="EMBL" id="CAG9806559.1"/>
    </source>
</evidence>
<evidence type="ECO:0000313" key="9">
    <source>
        <dbReference type="Proteomes" id="UP001153620"/>
    </source>
</evidence>
<protein>
    <recommendedName>
        <fullName evidence="7">OBP47-like domain-containing protein</fullName>
    </recommendedName>
</protein>
<dbReference type="GO" id="GO:0005576">
    <property type="term" value="C:extracellular region"/>
    <property type="evidence" value="ECO:0007669"/>
    <property type="project" value="UniProtKB-SubCell"/>
</dbReference>
<dbReference type="Pfam" id="PF22651">
    <property type="entry name" value="OBP47_like"/>
    <property type="match status" value="1"/>
</dbReference>
<name>A0A9N9RWL5_9DIPT</name>
<feature type="region of interest" description="Disordered" evidence="5">
    <location>
        <begin position="215"/>
        <end position="290"/>
    </location>
</feature>
<organism evidence="8 9">
    <name type="scientific">Chironomus riparius</name>
    <dbReference type="NCBI Taxonomy" id="315576"/>
    <lineage>
        <taxon>Eukaryota</taxon>
        <taxon>Metazoa</taxon>
        <taxon>Ecdysozoa</taxon>
        <taxon>Arthropoda</taxon>
        <taxon>Hexapoda</taxon>
        <taxon>Insecta</taxon>
        <taxon>Pterygota</taxon>
        <taxon>Neoptera</taxon>
        <taxon>Endopterygota</taxon>
        <taxon>Diptera</taxon>
        <taxon>Nematocera</taxon>
        <taxon>Chironomoidea</taxon>
        <taxon>Chironomidae</taxon>
        <taxon>Chironominae</taxon>
        <taxon>Chironomus</taxon>
    </lineage>
</organism>
<dbReference type="PANTHER" id="PTHR21066:SF3">
    <property type="entry name" value="IP02236P"/>
    <property type="match status" value="1"/>
</dbReference>
<evidence type="ECO:0000256" key="1">
    <source>
        <dbReference type="ARBA" id="ARBA00004613"/>
    </source>
</evidence>
<reference evidence="8" key="2">
    <citation type="submission" date="2022-10" db="EMBL/GenBank/DDBJ databases">
        <authorList>
            <consortium name="ENA_rothamsted_submissions"/>
            <consortium name="culmorum"/>
            <person name="King R."/>
        </authorList>
    </citation>
    <scope>NUCLEOTIDE SEQUENCE</scope>
</reference>
<evidence type="ECO:0000256" key="6">
    <source>
        <dbReference type="SAM" id="SignalP"/>
    </source>
</evidence>
<comment type="subcellular location">
    <subcellularLocation>
        <location evidence="1">Secreted</location>
    </subcellularLocation>
</comment>
<dbReference type="AlphaFoldDB" id="A0A9N9RWL5"/>
<feature type="signal peptide" evidence="6">
    <location>
        <begin position="1"/>
        <end position="16"/>
    </location>
</feature>
<proteinExistence type="inferred from homology"/>
<feature type="domain" description="OBP47-like" evidence="7">
    <location>
        <begin position="95"/>
        <end position="206"/>
    </location>
</feature>
<dbReference type="Proteomes" id="UP001153620">
    <property type="component" value="Chromosome 3"/>
</dbReference>
<sequence length="290" mass="30574">MKLFIVLTCILALTVADKGKKPKDGKNSKNSICSKKLPVKPEDCCTGIPSFKQYFPGCAAQCNVKLPAANSSAPASGKQGKGEKGGKNSGMEQMFTCVMPCVLKAANVLGPDGNITRALLNAALLKGTSADWTQIVPNVTSVCIANATAMMNANKTVDKSSEEKDSNKTHQGPCFNDMVMKCVFKNLYLSCPSKILSTNSTCTDLTAQMTQCPCEHGKKGKHGGSDEQGEDSDEKGGKKGGKGAEKKSKKEQEKGKGNKNEKNGKKDNKGKGKSTQAPTQAPSTAQAMGK</sequence>
<feature type="chain" id="PRO_5040456369" description="OBP47-like domain-containing protein" evidence="6">
    <location>
        <begin position="17"/>
        <end position="290"/>
    </location>
</feature>
<dbReference type="PANTHER" id="PTHR21066">
    <property type="entry name" value="ODORANT-BINDING PROTEIN 59A-RELATED"/>
    <property type="match status" value="1"/>
</dbReference>
<dbReference type="Gene3D" id="1.10.238.270">
    <property type="match status" value="1"/>
</dbReference>
<evidence type="ECO:0000256" key="5">
    <source>
        <dbReference type="SAM" id="MobiDB-lite"/>
    </source>
</evidence>
<dbReference type="EMBL" id="OU895879">
    <property type="protein sequence ID" value="CAG9806559.1"/>
    <property type="molecule type" value="Genomic_DNA"/>
</dbReference>
<dbReference type="InterPro" id="IPR054577">
    <property type="entry name" value="OBP47-like_dom"/>
</dbReference>
<accession>A0A9N9RWL5</accession>
<keyword evidence="6" id="KW-0732">Signal</keyword>